<gene>
    <name evidence="8" type="primary">AP1M1_2</name>
    <name evidence="8" type="ORF">KIN20_004529</name>
</gene>
<evidence type="ECO:0000313" key="9">
    <source>
        <dbReference type="Proteomes" id="UP001196413"/>
    </source>
</evidence>
<keyword evidence="6" id="KW-0812">Transmembrane</keyword>
<accession>A0AAD5LYX9</accession>
<dbReference type="Pfam" id="PF00928">
    <property type="entry name" value="Adap_comp_sub"/>
    <property type="match status" value="1"/>
</dbReference>
<feature type="compositionally biased region" description="Polar residues" evidence="5">
    <location>
        <begin position="267"/>
        <end position="279"/>
    </location>
</feature>
<dbReference type="SUPFAM" id="SSF49447">
    <property type="entry name" value="Second domain of Mu2 adaptin subunit (ap50) of ap2 adaptor"/>
    <property type="match status" value="1"/>
</dbReference>
<evidence type="ECO:0000256" key="6">
    <source>
        <dbReference type="SAM" id="Phobius"/>
    </source>
</evidence>
<feature type="transmembrane region" description="Helical" evidence="6">
    <location>
        <begin position="195"/>
        <end position="220"/>
    </location>
</feature>
<dbReference type="GO" id="GO:0030131">
    <property type="term" value="C:clathrin adaptor complex"/>
    <property type="evidence" value="ECO:0007669"/>
    <property type="project" value="InterPro"/>
</dbReference>
<dbReference type="PANTHER" id="PTHR10529">
    <property type="entry name" value="AP COMPLEX SUBUNIT MU"/>
    <property type="match status" value="1"/>
</dbReference>
<protein>
    <submittedName>
        <fullName evidence="8">AP-1 complex subunit mu-1</fullName>
    </submittedName>
</protein>
<dbReference type="AlphaFoldDB" id="A0AAD5LYX9"/>
<proteinExistence type="predicted"/>
<dbReference type="InterPro" id="IPR028565">
    <property type="entry name" value="MHD"/>
</dbReference>
<dbReference type="InterPro" id="IPR001392">
    <property type="entry name" value="Clathrin_mu"/>
</dbReference>
<evidence type="ECO:0000256" key="5">
    <source>
        <dbReference type="SAM" id="MobiDB-lite"/>
    </source>
</evidence>
<organism evidence="8 9">
    <name type="scientific">Parelaphostrongylus tenuis</name>
    <name type="common">Meningeal worm</name>
    <dbReference type="NCBI Taxonomy" id="148309"/>
    <lineage>
        <taxon>Eukaryota</taxon>
        <taxon>Metazoa</taxon>
        <taxon>Ecdysozoa</taxon>
        <taxon>Nematoda</taxon>
        <taxon>Chromadorea</taxon>
        <taxon>Rhabditida</taxon>
        <taxon>Rhabditina</taxon>
        <taxon>Rhabditomorpha</taxon>
        <taxon>Strongyloidea</taxon>
        <taxon>Metastrongylidae</taxon>
        <taxon>Parelaphostrongylus</taxon>
    </lineage>
</organism>
<feature type="domain" description="MHD" evidence="7">
    <location>
        <begin position="1"/>
        <end position="179"/>
    </location>
</feature>
<evidence type="ECO:0000313" key="8">
    <source>
        <dbReference type="EMBL" id="KAJ1349080.1"/>
    </source>
</evidence>
<evidence type="ECO:0000256" key="4">
    <source>
        <dbReference type="ARBA" id="ARBA00023136"/>
    </source>
</evidence>
<dbReference type="GO" id="GO:0016192">
    <property type="term" value="P:vesicle-mediated transport"/>
    <property type="evidence" value="ECO:0007669"/>
    <property type="project" value="InterPro"/>
</dbReference>
<dbReference type="GO" id="GO:0006886">
    <property type="term" value="P:intracellular protein transport"/>
    <property type="evidence" value="ECO:0007669"/>
    <property type="project" value="InterPro"/>
</dbReference>
<sequence>MFFVCLKVDILELIPQTLLIAEILSASVTNSGNDLHAARWRFNSTQWFPFECAMRKSQFKRQSIANHVEVIIPVPSDADSPKFKTSVGSVKYVPELNAFVWTIRSFPGGREYLMRAHFSLPSIVSEEVEGKPPMQVKFEIPYYTTSGLQVRYLKIIEKSGYQAMPWEFHREFLYKWIERLSKLDEHFDDDGSTRVLGYMVVFVVSVFLFVLSASLMLVFYRRVDPRYPTLNPQRLTLRELFGTLKPLHEKVDEKSCVNAADRTGIPTKSTTNVTQTSPPATEVLPGNDEDAKEHIVAVTTNVTQRTPVASSITRKIEKVTRSIAESSSTAEIVIKPTRTENRKDTASTKKVTAQVLGRRSWPVESCILSWFRTASAMNVEL</sequence>
<evidence type="ECO:0000259" key="7">
    <source>
        <dbReference type="PROSITE" id="PS51072"/>
    </source>
</evidence>
<dbReference type="Proteomes" id="UP001196413">
    <property type="component" value="Unassembled WGS sequence"/>
</dbReference>
<dbReference type="InterPro" id="IPR050431">
    <property type="entry name" value="Adaptor_comp_med_subunit"/>
</dbReference>
<comment type="caution">
    <text evidence="8">The sequence shown here is derived from an EMBL/GenBank/DDBJ whole genome shotgun (WGS) entry which is preliminary data.</text>
</comment>
<comment type="subcellular location">
    <subcellularLocation>
        <location evidence="1">Endomembrane system</location>
    </subcellularLocation>
</comment>
<evidence type="ECO:0000256" key="1">
    <source>
        <dbReference type="ARBA" id="ARBA00004308"/>
    </source>
</evidence>
<dbReference type="Gene3D" id="2.60.40.1170">
    <property type="entry name" value="Mu homology domain, subdomain B"/>
    <property type="match status" value="1"/>
</dbReference>
<dbReference type="EMBL" id="JAHQIW010000606">
    <property type="protein sequence ID" value="KAJ1349080.1"/>
    <property type="molecule type" value="Genomic_DNA"/>
</dbReference>
<evidence type="ECO:0000256" key="2">
    <source>
        <dbReference type="ARBA" id="ARBA00022448"/>
    </source>
</evidence>
<name>A0AAD5LYX9_PARTN</name>
<dbReference type="GO" id="GO:0012505">
    <property type="term" value="C:endomembrane system"/>
    <property type="evidence" value="ECO:0007669"/>
    <property type="project" value="UniProtKB-SubCell"/>
</dbReference>
<reference evidence="8" key="1">
    <citation type="submission" date="2021-06" db="EMBL/GenBank/DDBJ databases">
        <title>Parelaphostrongylus tenuis whole genome reference sequence.</title>
        <authorList>
            <person name="Garwood T.J."/>
            <person name="Larsen P.A."/>
            <person name="Fountain-Jones N.M."/>
            <person name="Garbe J.R."/>
            <person name="Macchietto M.G."/>
            <person name="Kania S.A."/>
            <person name="Gerhold R.W."/>
            <person name="Richards J.E."/>
            <person name="Wolf T.M."/>
        </authorList>
    </citation>
    <scope>NUCLEOTIDE SEQUENCE</scope>
    <source>
        <strain evidence="8">MNPRO001-30</strain>
        <tissue evidence="8">Meninges</tissue>
    </source>
</reference>
<keyword evidence="3" id="KW-0653">Protein transport</keyword>
<feature type="region of interest" description="Disordered" evidence="5">
    <location>
        <begin position="267"/>
        <end position="286"/>
    </location>
</feature>
<dbReference type="PROSITE" id="PS51072">
    <property type="entry name" value="MHD"/>
    <property type="match status" value="1"/>
</dbReference>
<keyword evidence="9" id="KW-1185">Reference proteome</keyword>
<keyword evidence="4 6" id="KW-0472">Membrane</keyword>
<keyword evidence="6" id="KW-1133">Transmembrane helix</keyword>
<dbReference type="InterPro" id="IPR036168">
    <property type="entry name" value="AP2_Mu_C_sf"/>
</dbReference>
<dbReference type="PRINTS" id="PR00314">
    <property type="entry name" value="CLATHRINADPT"/>
</dbReference>
<evidence type="ECO:0000256" key="3">
    <source>
        <dbReference type="ARBA" id="ARBA00022927"/>
    </source>
</evidence>
<keyword evidence="2" id="KW-0813">Transport</keyword>